<name>A0A1B0D2C6_PHLPP</name>
<feature type="compositionally biased region" description="Basic and acidic residues" evidence="4">
    <location>
        <begin position="2995"/>
        <end position="3004"/>
    </location>
</feature>
<dbReference type="Gene3D" id="1.10.8.10">
    <property type="entry name" value="DNA helicase RuvA subunit, C-terminal domain"/>
    <property type="match status" value="1"/>
</dbReference>
<dbReference type="PANTHER" id="PTHR16166">
    <property type="entry name" value="VACUOLAR PROTEIN SORTING-ASSOCIATED PROTEIN VPS13"/>
    <property type="match status" value="1"/>
</dbReference>
<organism evidence="5 6">
    <name type="scientific">Phlebotomus papatasi</name>
    <name type="common">Sandfly</name>
    <dbReference type="NCBI Taxonomy" id="29031"/>
    <lineage>
        <taxon>Eukaryota</taxon>
        <taxon>Metazoa</taxon>
        <taxon>Ecdysozoa</taxon>
        <taxon>Arthropoda</taxon>
        <taxon>Hexapoda</taxon>
        <taxon>Insecta</taxon>
        <taxon>Pterygota</taxon>
        <taxon>Neoptera</taxon>
        <taxon>Endopterygota</taxon>
        <taxon>Diptera</taxon>
        <taxon>Nematocera</taxon>
        <taxon>Psychodoidea</taxon>
        <taxon>Psychodidae</taxon>
        <taxon>Phlebotomus</taxon>
        <taxon>Phlebotomus</taxon>
    </lineage>
</organism>
<dbReference type="EMBL" id="AJVK01010577">
    <property type="status" value="NOT_ANNOTATED_CDS"/>
    <property type="molecule type" value="Genomic_DNA"/>
</dbReference>
<accession>A0A1B0D2C6</accession>
<dbReference type="VEuPathDB" id="VectorBase:PPAPM1_009425"/>
<dbReference type="Pfam" id="PF25033">
    <property type="entry name" value="VPS13_M"/>
    <property type="match status" value="1"/>
</dbReference>
<keyword evidence="3" id="KW-0445">Lipid transport</keyword>
<dbReference type="VEuPathDB" id="VectorBase:PPAI001499"/>
<comment type="similarity">
    <text evidence="1">Belongs to the VPS13 family.</text>
</comment>
<evidence type="ECO:0000256" key="1">
    <source>
        <dbReference type="ARBA" id="ARBA00006545"/>
    </source>
</evidence>
<dbReference type="Pfam" id="PF12624">
    <property type="entry name" value="VPS13_N"/>
    <property type="match status" value="1"/>
</dbReference>
<evidence type="ECO:0000313" key="6">
    <source>
        <dbReference type="Proteomes" id="UP000092462"/>
    </source>
</evidence>
<dbReference type="EMBL" id="AJVK01010581">
    <property type="status" value="NOT_ANNOTATED_CDS"/>
    <property type="molecule type" value="Genomic_DNA"/>
</dbReference>
<dbReference type="InterPro" id="IPR056747">
    <property type="entry name" value="VPS13-like_M"/>
</dbReference>
<dbReference type="CDD" id="cd23453">
    <property type="entry name" value="beta-trefoil_Ricin_VPS13D"/>
    <property type="match status" value="1"/>
</dbReference>
<dbReference type="EnsemblMetazoa" id="PPAI001499-RA">
    <property type="protein sequence ID" value="PPAI001499-PA"/>
    <property type="gene ID" value="PPAI001499"/>
</dbReference>
<reference evidence="5" key="1">
    <citation type="submission" date="2022-08" db="UniProtKB">
        <authorList>
            <consortium name="EnsemblMetazoa"/>
        </authorList>
    </citation>
    <scope>IDENTIFICATION</scope>
    <source>
        <strain evidence="5">Israel</strain>
    </source>
</reference>
<dbReference type="CDD" id="cd14306">
    <property type="entry name" value="UBA_VP13D"/>
    <property type="match status" value="1"/>
</dbReference>
<dbReference type="InterPro" id="IPR026854">
    <property type="entry name" value="VPS13_N"/>
</dbReference>
<dbReference type="InterPro" id="IPR026847">
    <property type="entry name" value="VPS13"/>
</dbReference>
<keyword evidence="6" id="KW-1185">Reference proteome</keyword>
<dbReference type="VEuPathDB" id="VectorBase:PPAPM1_008636"/>
<keyword evidence="2" id="KW-0813">Transport</keyword>
<feature type="region of interest" description="Disordered" evidence="4">
    <location>
        <begin position="1318"/>
        <end position="1338"/>
    </location>
</feature>
<dbReference type="PANTHER" id="PTHR16166:SF141">
    <property type="entry name" value="INTERMEMBRANE LIPID TRANSFER PROTEIN VPS13D"/>
    <property type="match status" value="1"/>
</dbReference>
<dbReference type="InterPro" id="IPR009543">
    <property type="entry name" value="VPS13_VAB"/>
</dbReference>
<dbReference type="PROSITE" id="PS50030">
    <property type="entry name" value="UBA"/>
    <property type="match status" value="1"/>
</dbReference>
<dbReference type="EMBL" id="AJVK01010578">
    <property type="status" value="NOT_ANNOTATED_CDS"/>
    <property type="molecule type" value="Genomic_DNA"/>
</dbReference>
<feature type="region of interest" description="Disordered" evidence="4">
    <location>
        <begin position="440"/>
        <end position="463"/>
    </location>
</feature>
<dbReference type="GO" id="GO:0006623">
    <property type="term" value="P:protein targeting to vacuole"/>
    <property type="evidence" value="ECO:0007669"/>
    <property type="project" value="TreeGrafter"/>
</dbReference>
<protein>
    <submittedName>
        <fullName evidence="5">Uncharacterized protein</fullName>
    </submittedName>
</protein>
<dbReference type="EMBL" id="AJVK01010579">
    <property type="status" value="NOT_ANNOTATED_CDS"/>
    <property type="molecule type" value="Genomic_DNA"/>
</dbReference>
<evidence type="ECO:0000256" key="3">
    <source>
        <dbReference type="ARBA" id="ARBA00023055"/>
    </source>
</evidence>
<proteinExistence type="inferred from homology"/>
<dbReference type="GO" id="GO:0007005">
    <property type="term" value="P:mitochondrion organization"/>
    <property type="evidence" value="ECO:0007669"/>
    <property type="project" value="TreeGrafter"/>
</dbReference>
<feature type="region of interest" description="Disordered" evidence="4">
    <location>
        <begin position="2993"/>
        <end position="3013"/>
    </location>
</feature>
<evidence type="ECO:0000256" key="2">
    <source>
        <dbReference type="ARBA" id="ARBA00022448"/>
    </source>
</evidence>
<feature type="compositionally biased region" description="Acidic residues" evidence="4">
    <location>
        <begin position="1160"/>
        <end position="1175"/>
    </location>
</feature>
<dbReference type="GO" id="GO:0006869">
    <property type="term" value="P:lipid transport"/>
    <property type="evidence" value="ECO:0007669"/>
    <property type="project" value="UniProtKB-KW"/>
</dbReference>
<feature type="compositionally biased region" description="Polar residues" evidence="4">
    <location>
        <begin position="573"/>
        <end position="591"/>
    </location>
</feature>
<feature type="compositionally biased region" description="Polar residues" evidence="4">
    <location>
        <begin position="440"/>
        <end position="461"/>
    </location>
</feature>
<dbReference type="SUPFAM" id="SSF50370">
    <property type="entry name" value="Ricin B-like lectins"/>
    <property type="match status" value="1"/>
</dbReference>
<dbReference type="InterPro" id="IPR015940">
    <property type="entry name" value="UBA"/>
</dbReference>
<dbReference type="InterPro" id="IPR035992">
    <property type="entry name" value="Ricin_B-like_lectins"/>
</dbReference>
<dbReference type="EMBL" id="AJVK01010576">
    <property type="status" value="NOT_ANNOTATED_CDS"/>
    <property type="molecule type" value="Genomic_DNA"/>
</dbReference>
<feature type="region of interest" description="Disordered" evidence="4">
    <location>
        <begin position="1151"/>
        <end position="1191"/>
    </location>
</feature>
<dbReference type="Pfam" id="PF25036">
    <property type="entry name" value="VPS13_VAB"/>
    <property type="match status" value="1"/>
</dbReference>
<dbReference type="InterPro" id="IPR041969">
    <property type="entry name" value="VP13D_UBA"/>
</dbReference>
<dbReference type="GO" id="GO:0045053">
    <property type="term" value="P:protein retention in Golgi apparatus"/>
    <property type="evidence" value="ECO:0007669"/>
    <property type="project" value="TreeGrafter"/>
</dbReference>
<dbReference type="InterPro" id="IPR009060">
    <property type="entry name" value="UBA-like_sf"/>
</dbReference>
<dbReference type="SUPFAM" id="SSF46934">
    <property type="entry name" value="UBA-like"/>
    <property type="match status" value="1"/>
</dbReference>
<feature type="region of interest" description="Disordered" evidence="4">
    <location>
        <begin position="569"/>
        <end position="598"/>
    </location>
</feature>
<dbReference type="Proteomes" id="UP000092462">
    <property type="component" value="Unassembled WGS sequence"/>
</dbReference>
<dbReference type="SMART" id="SM00165">
    <property type="entry name" value="UBA"/>
    <property type="match status" value="1"/>
</dbReference>
<sequence>MLRDLIAWVLNNYLGKYVGNLNTAQLTIALLSGEVELENLPLRRDALRNLGLPLQALSGSVGKIKLQVPVRQFWTAPWCIYIEKVNVVVGPVNLEEWDAEAEEQADLDFKVARLDRLEAKWRAAREASIEGSCYYASSYSGWMNFGTSLVTNIVENLQLKISDVHIRYEDSITVPNHRFACGITVEWLSAQSCDSNWQPGFTSSQNTASFKLLELQALSLYWDKLDSHETFGEVPSSDLANAMEKTKFSHQYIVSPVSAQAKLKRDRSETPLRTRSRPRLVCDLVLEEVSLSLSDWQYNQMVECIRGLDDIAKYRRFHLLRPNHTIHEGPKNWWIYAARCHGFLKTANCFKVGYVKENMRYLEIYSKLIRNPNEVLSSEEKEHKDQVERMREYEELKFLREICMRKMPNPEVKATKDANHGRSMLHLWFPQWLGWYSNGTNDAKSPQDDSQSVDANSQSSKDQLEDEILNGLSTGVDTNSVLKRDAVFGKFDFTLKKGTLDICSGSPGAESRPMVQFLFENLILFVESRPRSASHLVGLSLGSVHLKDRITVNTEFLDVIRPQVKEEPGIKLRQQQQQPKRTLSNIFSGTSTPQPTPPAPAEPLFMLQYERKPLSYSADYRLFVKSQSLDIVYNTANSSVWSIADDLDALIVVDILFVNSEDDSEQLQIANIQFNNLDIIANQETIVELIGFFKGVMPKTQSKTTSAFDEVIPSAERTKETVQEIGAKSIRTEITFDFHRLNVLVLRALLRDNYMVGRKVGTFTMSEARIRATLGKTVTVEGSLGGLQVLDLTPEGVNHQRILSVGKDPLTEETSPKNKDLLSSLSEEVYTMGREKQEEDSQPDDTQALSFVVYRNESSCVEIKIRMASVWYTHCARFMQELSWCATEFKHYLKNLARSIREKATDMALGLVQQIDQGENSVKTAKDKVDIKLDVVLDTPVLVVPRSSCSPQVFVAHLGKISVSNSSRGSSSEQDDKPRVNEIPHLHKNDSAIFTISEEIDEAEQFNFDDNTFQMDDIEEEIKSPVRKETVRDERNTYIIDIRNMNLFSLDTNNRKKSLCRNRALPRAEEFYSCQEDGVAILHDTAIRLDITKVTESWTEKTIKGQMDNCDTLAINGSVVKPLHLSLTRHQYEQLLETFDNIFKVPSELIRPPTSVPEQEGLEEGGEEELPEEDSAGPKIPRRLFNQPSLSDKRNQIEPKVSFELPTFVIQLKNDCNRPLIEISFRDFNVQYEKNNIFETSIQVSLRSLLMEDLLQPIDSKNRTMVISSSPDTQNLRPGSAFSSRSCPNLAGLAVFGADVTGSLPENLEGRAGFAGMAQTKSNCPQTPPPSPQPRDRQDNLVLYSSLIVDPDCPNFATQYNSLRQSSSIDFNSLDLVISVQSWYVLLNFFGLLQDDESDGVSSSVSNTDLQEQLVDQNKNSGDTELNITVRSLTVVLLAPDYEIAKANVSNAKLVVAKSNITKTVEGHLGSMSLYDLTQHGKIYRERFVTSGNEALNFTYLRDKVKCNKRTLDYDARLKIHMASVRYVHTKRFVMEIQAFFQAFSQLQQPVMKKIKPSESKQNLHQRPIQLGLEIKAESPIILLPMSSRSAKVIVSDLGEFSLRNAFRWSTDKSVISVQKRNIDESTGKPLSEILDVMSVNLVNTNLFAGSRSEKTEGSSIPDDLCLDMGGYRVIKEGPSLLKNKCHLSLQVERNMDSWRSHNVPDFSVQGTLSKLEAVLDLEQYKLVRGFLSYNLGEPTDDLYLEPATITESLINLSTDHHQQEHRQVWTNMSITLDLQGVLVKLQMPKTAPEAFPLASLATNRGFEDILLSEKDNFLACINFIKSSLKIDSFSDGSQDIDLVSQEILVTDSRTQFTAPRNVFTNILAPTSSKLNEDSVQAEVHSRRRQDCSKYTILLNNMRLMAILDWLENIRDFLSQSEEPPKELTVPKVLQSEFDSPNVQNIDDSLELVLNITNSELVFVENTDQWDTNAVILKSTTIVSFRPSELSKVMSLNLNNLEVFSCTLDAEDTTALSIIDPVTINLDIRKGVLDIQLQKRLCIRLSYHDVKMFTKMLQSLPKQTKHARSGKEEGGVGSLDVEAAIKNLTALGFKRADCMRALEICPNQLDDAALWLTQNAEPLKTITVPSRGPLEIQAVEIRATCISICVIDDCKDADVPLLELSLSHLDLRQELGSSFSVSENLGFRAGHLKGVFASDYYNRRLSGWEPIIEPWKCQGEWSYSLGQIGTQRNRLHLQIISEDMLKFNITNTIIDLYQVVRDNWTQDYYEGSTGNVRGSDKSPSGHRRRTPFVPFALKNDTGMTLWFTTLVSSPDGVPRRELLTKSETRWQLVPPGTVGVRVEGWTEVGPVSVDRVGTYFRHAHHEIISPNDSGVGSTVRIVFSVTMEGSAQKLVTVRSSLQVINRLSNPALLKMEHLYGPNVEKWPETLTAVVEPQKIYSVPLSHVHAFIFLKPLPSVGEDDGEKESRTISNDYWTTQDSKTIESRRGHFHQFSDKPFHWKELLDNVDVQQELRTCKSNRERWFHFVVAIEREKYPIRDGNNLPGHSFVLYPPVRLHNLLPCDLLWRVPGGSHGRVSPSETAAIHEVDLSYQIELTIALDGYPGSGNIAIPAGYLGSSEMRLKLTDVNHRLLFLRGSVQVEKGQGVQISISAPFWLVNRTGLPLVFRQEGVNHESSGQFSEHEQARLVSPLMFSFSDFDAPPALTVRLGKRYGMNPTWCQPFNLHKDTLNRQLKSGVSNETFVIGIDVRRGRGRYSKTSVVSFSPRFQLYNRSRYKLQFAQKYFATTLSDPLAKSTFIEAVPDCHLPFHWPRLDKEQELCVRLPDVQDCLWNINGDMHFIRLEIVLQGATYFLLFGDAQALPPPIRIDNFSEVPMKFYQPGCKHQWRTTVKAHSSMAYALDEPTGMQAIQVEAPGGVCHIYPLRDIAVPHNLTYENFIYIAFSGTFKRTSDVGLMQEPWDYDVESQQLVLGVVDGRVLLVRKRPGDRSQLWRMNQDKQLEHEGSSPPTEPGKRATVVQRFVLDLDGPPRPMSYVNLVVRPIDIRRKSTQTWRFTEEGRLMCEHSNMCVQPKNGFFGLRPGSEAVLGMIVSDTHVITESLVPLEQAIERQKMRPGSGCLSVVVTMDGPIRTVRIRDVNSRSNSCLAIDPAWKHVSHIIPHFSNSTGGSDSPDKTPIEEFHIYLKLFKGIGISVVSRQPCEELAFFSLENITLEAVATPSVRSLDLSVDDVQVDNQLLETPCPVALFTLKPASTDSPQRNKLSALQLTAKMLPSPNANAVIFEHLILSLRPMSIYLEERLMLRMADFMGLGRVQADASALSDESDYEAHRVATQLMAANVKRYYFGDLQIVVSQNRLSVITATKLTPKMMETKRHLGLTLIKFEDAIIEFEKFTDKHHFETLEVYLSAIKSHYKKELKWQAGSILGSVDFLGNPLGFANDVSEGVSGLIFEGSVKSLVKNVTHGISNSTAKLTETLSDGLGRVVLDEEDTEARQRILNVATTTNSTDHLVAGLKGLGFGLLGGVTSIVKHTYSGVQADGFQGLIAGFGMGLVGTVTKPVIGMLDLASETANAVRETSKSSNRQMPDRKRLPRCVTGAPGSLLPPYSYTQGKGQNILYMLNKRNFSEQLMAYEPCLFDGEDSKLELLVSMENVWVFSRTEDATAIIFTYHLR</sequence>
<evidence type="ECO:0000313" key="5">
    <source>
        <dbReference type="EnsemblMetazoa" id="PPAI001499-PA"/>
    </source>
</evidence>
<evidence type="ECO:0000256" key="4">
    <source>
        <dbReference type="SAM" id="MobiDB-lite"/>
    </source>
</evidence>
<dbReference type="EMBL" id="AJVK01010580">
    <property type="status" value="NOT_ANNOTATED_CDS"/>
    <property type="molecule type" value="Genomic_DNA"/>
</dbReference>
<dbReference type="EMBL" id="AJVK01010575">
    <property type="status" value="NOT_ANNOTATED_CDS"/>
    <property type="molecule type" value="Genomic_DNA"/>
</dbReference>